<dbReference type="Proteomes" id="UP000466607">
    <property type="component" value="Chromosome"/>
</dbReference>
<evidence type="ECO:0000313" key="1">
    <source>
        <dbReference type="EMBL" id="BBY18540.1"/>
    </source>
</evidence>
<sequence>MVGDYSPHEPDDDVDDLSALDFYQPVTDDDGSDLAALDAFAAYVPTVDEDPDADPLLAVSAAEPEGEPEPLFTVTNPPGTVTVTAYLDGRVQHIDLSPRVANMSETELAEEIVVIAGLATQDAKSAQYQYMLDGMREQGHDDPATRDFLQRDLDLPTPEEARARRAEVFATRYAGSHE</sequence>
<organism evidence="1 2">
    <name type="scientific">Mycolicibacterium litorale</name>
    <dbReference type="NCBI Taxonomy" id="758802"/>
    <lineage>
        <taxon>Bacteria</taxon>
        <taxon>Bacillati</taxon>
        <taxon>Actinomycetota</taxon>
        <taxon>Actinomycetes</taxon>
        <taxon>Mycobacteriales</taxon>
        <taxon>Mycobacteriaceae</taxon>
        <taxon>Mycolicibacterium</taxon>
    </lineage>
</organism>
<keyword evidence="2" id="KW-1185">Reference proteome</keyword>
<name>A0AAD1MV99_9MYCO</name>
<evidence type="ECO:0000313" key="2">
    <source>
        <dbReference type="Proteomes" id="UP000466607"/>
    </source>
</evidence>
<evidence type="ECO:0008006" key="3">
    <source>
        <dbReference type="Google" id="ProtNLM"/>
    </source>
</evidence>
<accession>A0AAD1MV99</accession>
<dbReference type="RefSeq" id="WP_134058651.1">
    <property type="nucleotide sequence ID" value="NZ_AP022586.1"/>
</dbReference>
<proteinExistence type="predicted"/>
<dbReference type="EMBL" id="AP022586">
    <property type="protein sequence ID" value="BBY18540.1"/>
    <property type="molecule type" value="Genomic_DNA"/>
</dbReference>
<gene>
    <name evidence="1" type="ORF">MLIT_41320</name>
</gene>
<protein>
    <recommendedName>
        <fullName evidence="3">Secretion protein EspD</fullName>
    </recommendedName>
</protein>
<dbReference type="AlphaFoldDB" id="A0AAD1MV99"/>
<reference evidence="1 2" key="1">
    <citation type="journal article" date="2019" name="Emerg. Microbes Infect.">
        <title>Comprehensive subspecies identification of 175 nontuberculous mycobacteria species based on 7547 genomic profiles.</title>
        <authorList>
            <person name="Matsumoto Y."/>
            <person name="Kinjo T."/>
            <person name="Motooka D."/>
            <person name="Nabeya D."/>
            <person name="Jung N."/>
            <person name="Uechi K."/>
            <person name="Horii T."/>
            <person name="Iida T."/>
            <person name="Fujita J."/>
            <person name="Nakamura S."/>
        </authorList>
    </citation>
    <scope>NUCLEOTIDE SEQUENCE [LARGE SCALE GENOMIC DNA]</scope>
    <source>
        <strain evidence="1 2">JCM 17423</strain>
    </source>
</reference>